<protein>
    <submittedName>
        <fullName evidence="4">VCBS repeat protein</fullName>
    </submittedName>
</protein>
<name>A0A4R6SGM4_LABRH</name>
<dbReference type="Pfam" id="PF08924">
    <property type="entry name" value="Rv2525c_GlyHyd-like"/>
    <property type="match status" value="1"/>
</dbReference>
<reference evidence="4 5" key="1">
    <citation type="submission" date="2019-03" db="EMBL/GenBank/DDBJ databases">
        <title>Genomic Encyclopedia of Type Strains, Phase IV (KMG-IV): sequencing the most valuable type-strain genomes for metagenomic binning, comparative biology and taxonomic classification.</title>
        <authorList>
            <person name="Goeker M."/>
        </authorList>
    </citation>
    <scope>NUCLEOTIDE SEQUENCE [LARGE SCALE GENOMIC DNA]</scope>
    <source>
        <strain evidence="4 5">DSM 45361</strain>
    </source>
</reference>
<evidence type="ECO:0000256" key="2">
    <source>
        <dbReference type="SAM" id="SignalP"/>
    </source>
</evidence>
<dbReference type="PANTHER" id="PTHR46580:SF4">
    <property type="entry name" value="ATP_GTP-BINDING PROTEIN"/>
    <property type="match status" value="1"/>
</dbReference>
<dbReference type="Gene3D" id="2.130.10.130">
    <property type="entry name" value="Integrin alpha, N-terminal"/>
    <property type="match status" value="2"/>
</dbReference>
<dbReference type="OrthoDB" id="5171321at2"/>
<dbReference type="InterPro" id="IPR028994">
    <property type="entry name" value="Integrin_alpha_N"/>
</dbReference>
<dbReference type="EMBL" id="SNXZ01000002">
    <property type="protein sequence ID" value="TDQ00707.1"/>
    <property type="molecule type" value="Genomic_DNA"/>
</dbReference>
<dbReference type="SUPFAM" id="SSF69318">
    <property type="entry name" value="Integrin alpha N-terminal domain"/>
    <property type="match status" value="1"/>
</dbReference>
<dbReference type="InterPro" id="IPR017853">
    <property type="entry name" value="GH"/>
</dbReference>
<evidence type="ECO:0000259" key="3">
    <source>
        <dbReference type="Pfam" id="PF08924"/>
    </source>
</evidence>
<accession>A0A4R6SGM4</accession>
<dbReference type="RefSeq" id="WP_133849381.1">
    <property type="nucleotide sequence ID" value="NZ_SNXZ01000002.1"/>
</dbReference>
<feature type="chain" id="PRO_5020431460" evidence="2">
    <location>
        <begin position="26"/>
        <end position="513"/>
    </location>
</feature>
<dbReference type="PANTHER" id="PTHR46580">
    <property type="entry name" value="SENSOR KINASE-RELATED"/>
    <property type="match status" value="1"/>
</dbReference>
<dbReference type="AlphaFoldDB" id="A0A4R6SGM4"/>
<dbReference type="InterPro" id="IPR015020">
    <property type="entry name" value="Rv2525c-like_Glyco_Hydro-like"/>
</dbReference>
<comment type="caution">
    <text evidence="4">The sequence shown here is derived from an EMBL/GenBank/DDBJ whole genome shotgun (WGS) entry which is preliminary data.</text>
</comment>
<dbReference type="Gene3D" id="3.20.20.80">
    <property type="entry name" value="Glycosidases"/>
    <property type="match status" value="1"/>
</dbReference>
<dbReference type="InterPro" id="IPR013517">
    <property type="entry name" value="FG-GAP"/>
</dbReference>
<sequence>MRAVALLVIASLALLAPVASVPAAAAPAPVAFTGRGFDACSAPSSAAMDAWLASPYRAVGIYFGGSNRGCTQPNLTAAWVTHQQAGGWHLLPIYFGLQAPCTTSTKPNRIDPAQAAAQGRAEADSAVTAASALGLGRGSALIFDMEAYQTGNAACTTAVLDFLGAWTSRLHDRGYFSVVYSSLASGVADLVADYNSTSRPRPDYLYFARYDGLATTDNSAIPAGYWTPNRRMHQYAGGHDETYGGVTINIDNDYVDVKPLPAPTFGDFNENGWTDLIARDKTSGQLYLYAGNGTNVGNRVGIGSGWGNYPTIIRFGDFTRDGHEDVIARESTTGYLWLYPGTGTGLTTRIRIGTGWNGMREITAIGDLSGDGYPDVLAVESATGYLFLYPGHGTSLGTKVKIGSGWNAMGELTGIGDLDADGKPDLLARNNSTGALYRYSGRGPGVASGVVIGSSWTSMRDLTGVGDFNRDGHPDLIAVRAATGTLYLYPGTTGRLASGIALSTGWTNFSPLF</sequence>
<keyword evidence="1 2" id="KW-0732">Signal</keyword>
<feature type="signal peptide" evidence="2">
    <location>
        <begin position="1"/>
        <end position="25"/>
    </location>
</feature>
<dbReference type="Proteomes" id="UP000295444">
    <property type="component" value="Unassembled WGS sequence"/>
</dbReference>
<evidence type="ECO:0000256" key="1">
    <source>
        <dbReference type="ARBA" id="ARBA00022729"/>
    </source>
</evidence>
<feature type="domain" description="Rv2525c-like glycoside hydrolase-like" evidence="3">
    <location>
        <begin position="49"/>
        <end position="255"/>
    </location>
</feature>
<gene>
    <name evidence="4" type="ORF">EV186_102573</name>
</gene>
<evidence type="ECO:0000313" key="4">
    <source>
        <dbReference type="EMBL" id="TDQ00707.1"/>
    </source>
</evidence>
<keyword evidence="5" id="KW-1185">Reference proteome</keyword>
<organism evidence="4 5">
    <name type="scientific">Labedaea rhizosphaerae</name>
    <dbReference type="NCBI Taxonomy" id="598644"/>
    <lineage>
        <taxon>Bacteria</taxon>
        <taxon>Bacillati</taxon>
        <taxon>Actinomycetota</taxon>
        <taxon>Actinomycetes</taxon>
        <taxon>Pseudonocardiales</taxon>
        <taxon>Pseudonocardiaceae</taxon>
        <taxon>Labedaea</taxon>
    </lineage>
</organism>
<evidence type="ECO:0000313" key="5">
    <source>
        <dbReference type="Proteomes" id="UP000295444"/>
    </source>
</evidence>
<proteinExistence type="predicted"/>
<dbReference type="Pfam" id="PF13517">
    <property type="entry name" value="FG-GAP_3"/>
    <property type="match status" value="2"/>
</dbReference>
<dbReference type="SUPFAM" id="SSF51445">
    <property type="entry name" value="(Trans)glycosidases"/>
    <property type="match status" value="1"/>
</dbReference>